<dbReference type="PRINTS" id="PR00318">
    <property type="entry name" value="GPROTEINA"/>
</dbReference>
<dbReference type="GO" id="GO:0003924">
    <property type="term" value="F:GTPase activity"/>
    <property type="evidence" value="ECO:0007669"/>
    <property type="project" value="InterPro"/>
</dbReference>
<dbReference type="FunFam" id="3.40.50.300:FF:000692">
    <property type="entry name" value="Guanine nucleotide-binding protein subunit alpha"/>
    <property type="match status" value="1"/>
</dbReference>
<protein>
    <submittedName>
        <fullName evidence="8">Guanine nucleotide binding protein, alpha subunit</fullName>
    </submittedName>
</protein>
<proteinExistence type="predicted"/>
<sequence length="525" mass="58995">MSCFSMVITTSAIQRNKASEGATTHKTQHNRITRTPVKLLLLGQSGSGKTTTLKHFKFTYAYRDEWAEERAAWRPVVFLNLVCNVNLVIEHLSAAMLNDKLAATAPDGSPKDTTSPSEAPLPSPKFTDEHQRLCTRLQDLIGVQLDLERCLGLAPPEIIHTAADAAPLDPEEAEPGILISEKREEESFNHWKDGWKAALGRLQTPTPREESSCSASLTDAENSGSSDSKPLFARPVGSRDSWEDDIAGTLNSLSEDIKLLWQDSTVQEVLERKSVWVQNMPGFFLDDSVRIASRYYRPADEDVLRAHIRTVGIQELKFTIESAPDEDGRIFVQNWYMYEVAIKRSSRAVWYSYFDDADAVLFLAPLSVFDEKVPDEPRMNRLEESYLLWGNLCSCDLLIRSHLILLLNKCHLLDAKLKRGIQIRDSVPSYGTRANDFQTATKYFQQHFKEIARRKSPVQRPFYMHLTSEINSKSTAVIVGIKPGLCVPTRVHCSTIHEARLGITCLMVEDNRFSLESAGTGASGY</sequence>
<dbReference type="PANTHER" id="PTHR10218">
    <property type="entry name" value="GTP-BINDING PROTEIN ALPHA SUBUNIT"/>
    <property type="match status" value="1"/>
</dbReference>
<dbReference type="AlphaFoldDB" id="A0A8H6H708"/>
<dbReference type="GO" id="GO:0031683">
    <property type="term" value="F:G-protein beta/gamma-subunit complex binding"/>
    <property type="evidence" value="ECO:0007669"/>
    <property type="project" value="InterPro"/>
</dbReference>
<evidence type="ECO:0000313" key="8">
    <source>
        <dbReference type="EMBL" id="KAF6741615.1"/>
    </source>
</evidence>
<accession>A0A8H6H708</accession>
<keyword evidence="1 6" id="KW-0479">Metal-binding</keyword>
<evidence type="ECO:0000256" key="3">
    <source>
        <dbReference type="ARBA" id="ARBA00023134"/>
    </source>
</evidence>
<dbReference type="Gene3D" id="3.40.50.300">
    <property type="entry name" value="P-loop containing nucleotide triphosphate hydrolases"/>
    <property type="match status" value="2"/>
</dbReference>
<reference evidence="8 9" key="1">
    <citation type="submission" date="2020-07" db="EMBL/GenBank/DDBJ databases">
        <title>Comparative genomics of pyrophilous fungi reveals a link between fire events and developmental genes.</title>
        <authorList>
            <consortium name="DOE Joint Genome Institute"/>
            <person name="Steindorff A.S."/>
            <person name="Carver A."/>
            <person name="Calhoun S."/>
            <person name="Stillman K."/>
            <person name="Liu H."/>
            <person name="Lipzen A."/>
            <person name="Pangilinan J."/>
            <person name="Labutti K."/>
            <person name="Bruns T.D."/>
            <person name="Grigoriev I.V."/>
        </authorList>
    </citation>
    <scope>NUCLEOTIDE SEQUENCE [LARGE SCALE GENOMIC DNA]</scope>
    <source>
        <strain evidence="8 9">CBS 144469</strain>
    </source>
</reference>
<dbReference type="Gene3D" id="1.10.400.10">
    <property type="entry name" value="GI Alpha 1, domain 2-like"/>
    <property type="match status" value="2"/>
</dbReference>
<evidence type="ECO:0000256" key="5">
    <source>
        <dbReference type="PIRSR" id="PIRSR601019-1"/>
    </source>
</evidence>
<dbReference type="Pfam" id="PF00503">
    <property type="entry name" value="G-alpha"/>
    <property type="match status" value="1"/>
</dbReference>
<feature type="binding site" evidence="5">
    <location>
        <begin position="304"/>
        <end position="310"/>
    </location>
    <ligand>
        <name>GTP</name>
        <dbReference type="ChEBI" id="CHEBI:37565"/>
    </ligand>
</feature>
<dbReference type="SUPFAM" id="SSF47895">
    <property type="entry name" value="Transducin (alpha subunit), insertion domain"/>
    <property type="match status" value="1"/>
</dbReference>
<keyword evidence="3 5" id="KW-0342">GTP-binding</keyword>
<evidence type="ECO:0000256" key="2">
    <source>
        <dbReference type="ARBA" id="ARBA00022741"/>
    </source>
</evidence>
<dbReference type="InterPro" id="IPR001019">
    <property type="entry name" value="Gprotein_alpha_su"/>
</dbReference>
<dbReference type="GO" id="GO:0005834">
    <property type="term" value="C:heterotrimeric G-protein complex"/>
    <property type="evidence" value="ECO:0007669"/>
    <property type="project" value="TreeGrafter"/>
</dbReference>
<keyword evidence="4" id="KW-0807">Transducer</keyword>
<dbReference type="PANTHER" id="PTHR10218:SF360">
    <property type="entry name" value="GUANINE NUCLEOTIDE-BINDING PROTEIN SUBUNIT ALPHA HOMOLOG"/>
    <property type="match status" value="1"/>
</dbReference>
<organism evidence="8 9">
    <name type="scientific">Ephemerocybe angulata</name>
    <dbReference type="NCBI Taxonomy" id="980116"/>
    <lineage>
        <taxon>Eukaryota</taxon>
        <taxon>Fungi</taxon>
        <taxon>Dikarya</taxon>
        <taxon>Basidiomycota</taxon>
        <taxon>Agaricomycotina</taxon>
        <taxon>Agaricomycetes</taxon>
        <taxon>Agaricomycetidae</taxon>
        <taxon>Agaricales</taxon>
        <taxon>Agaricineae</taxon>
        <taxon>Psathyrellaceae</taxon>
        <taxon>Ephemerocybe</taxon>
    </lineage>
</organism>
<dbReference type="GO" id="GO:0046872">
    <property type="term" value="F:metal ion binding"/>
    <property type="evidence" value="ECO:0007669"/>
    <property type="project" value="UniProtKB-KW"/>
</dbReference>
<dbReference type="SMART" id="SM00275">
    <property type="entry name" value="G_alpha"/>
    <property type="match status" value="1"/>
</dbReference>
<dbReference type="SUPFAM" id="SSF52540">
    <property type="entry name" value="P-loop containing nucleoside triphosphate hydrolases"/>
    <property type="match status" value="1"/>
</dbReference>
<dbReference type="GO" id="GO:0007188">
    <property type="term" value="P:adenylate cyclase-modulating G protein-coupled receptor signaling pathway"/>
    <property type="evidence" value="ECO:0007669"/>
    <property type="project" value="TreeGrafter"/>
</dbReference>
<feature type="region of interest" description="Disordered" evidence="7">
    <location>
        <begin position="203"/>
        <end position="237"/>
    </location>
</feature>
<evidence type="ECO:0000256" key="6">
    <source>
        <dbReference type="PIRSR" id="PIRSR601019-2"/>
    </source>
</evidence>
<evidence type="ECO:0000256" key="7">
    <source>
        <dbReference type="SAM" id="MobiDB-lite"/>
    </source>
</evidence>
<evidence type="ECO:0000313" key="9">
    <source>
        <dbReference type="Proteomes" id="UP000521943"/>
    </source>
</evidence>
<dbReference type="OrthoDB" id="5817230at2759"/>
<dbReference type="GO" id="GO:0005737">
    <property type="term" value="C:cytoplasm"/>
    <property type="evidence" value="ECO:0007669"/>
    <property type="project" value="TreeGrafter"/>
</dbReference>
<dbReference type="GO" id="GO:0005525">
    <property type="term" value="F:GTP binding"/>
    <property type="evidence" value="ECO:0007669"/>
    <property type="project" value="UniProtKB-KW"/>
</dbReference>
<keyword evidence="2 5" id="KW-0547">Nucleotide-binding</keyword>
<evidence type="ECO:0000256" key="1">
    <source>
        <dbReference type="ARBA" id="ARBA00022723"/>
    </source>
</evidence>
<feature type="compositionally biased region" description="Polar residues" evidence="7">
    <location>
        <begin position="212"/>
        <end position="228"/>
    </location>
</feature>
<comment type="caution">
    <text evidence="8">The sequence shown here is derived from an EMBL/GenBank/DDBJ whole genome shotgun (WGS) entry which is preliminary data.</text>
</comment>
<dbReference type="InterPro" id="IPR027417">
    <property type="entry name" value="P-loop_NTPase"/>
</dbReference>
<keyword evidence="9" id="KW-1185">Reference proteome</keyword>
<dbReference type="Proteomes" id="UP000521943">
    <property type="component" value="Unassembled WGS sequence"/>
</dbReference>
<dbReference type="GO" id="GO:0001664">
    <property type="term" value="F:G protein-coupled receptor binding"/>
    <property type="evidence" value="ECO:0007669"/>
    <property type="project" value="TreeGrafter"/>
</dbReference>
<feature type="region of interest" description="Disordered" evidence="7">
    <location>
        <begin position="105"/>
        <end position="126"/>
    </location>
</feature>
<keyword evidence="6" id="KW-0460">Magnesium</keyword>
<gene>
    <name evidence="8" type="ORF">DFP72DRAFT_1054909</name>
</gene>
<dbReference type="InterPro" id="IPR011025">
    <property type="entry name" value="GproteinA_insert"/>
</dbReference>
<dbReference type="PROSITE" id="PS51882">
    <property type="entry name" value="G_ALPHA"/>
    <property type="match status" value="1"/>
</dbReference>
<name>A0A8H6H708_9AGAR</name>
<dbReference type="EMBL" id="JACGCI010000228">
    <property type="protein sequence ID" value="KAF6741615.1"/>
    <property type="molecule type" value="Genomic_DNA"/>
</dbReference>
<evidence type="ECO:0000256" key="4">
    <source>
        <dbReference type="ARBA" id="ARBA00023224"/>
    </source>
</evidence>
<feature type="binding site" evidence="6">
    <location>
        <position position="310"/>
    </location>
    <ligand>
        <name>Mg(2+)</name>
        <dbReference type="ChEBI" id="CHEBI:18420"/>
    </ligand>
</feature>